<feature type="region of interest" description="Disordered" evidence="4">
    <location>
        <begin position="1"/>
        <end position="24"/>
    </location>
</feature>
<dbReference type="InterPro" id="IPR036388">
    <property type="entry name" value="WH-like_DNA-bd_sf"/>
</dbReference>
<evidence type="ECO:0000256" key="1">
    <source>
        <dbReference type="ARBA" id="ARBA00023015"/>
    </source>
</evidence>
<dbReference type="Gene3D" id="1.10.10.10">
    <property type="entry name" value="Winged helix-like DNA-binding domain superfamily/Winged helix DNA-binding domain"/>
    <property type="match status" value="1"/>
</dbReference>
<keyword evidence="1" id="KW-0805">Transcription regulation</keyword>
<dbReference type="InterPro" id="IPR018490">
    <property type="entry name" value="cNMP-bd_dom_sf"/>
</dbReference>
<dbReference type="PANTHER" id="PTHR24567">
    <property type="entry name" value="CRP FAMILY TRANSCRIPTIONAL REGULATORY PROTEIN"/>
    <property type="match status" value="1"/>
</dbReference>
<dbReference type="InterPro" id="IPR014710">
    <property type="entry name" value="RmlC-like_jellyroll"/>
</dbReference>
<feature type="domain" description="HTH crp-type" evidence="6">
    <location>
        <begin position="179"/>
        <end position="253"/>
    </location>
</feature>
<evidence type="ECO:0000256" key="3">
    <source>
        <dbReference type="ARBA" id="ARBA00023163"/>
    </source>
</evidence>
<reference evidence="7 8" key="1">
    <citation type="submission" date="2020-11" db="EMBL/GenBank/DDBJ databases">
        <title>The genome sequence of Novosphingobium sp. 1Y9A.</title>
        <authorList>
            <person name="Liu Y."/>
        </authorList>
    </citation>
    <scope>NUCLEOTIDE SEQUENCE [LARGE SCALE GENOMIC DNA]</scope>
    <source>
        <strain evidence="7 8">1Y9A</strain>
    </source>
</reference>
<keyword evidence="8" id="KW-1185">Reference proteome</keyword>
<evidence type="ECO:0000256" key="4">
    <source>
        <dbReference type="SAM" id="MobiDB-lite"/>
    </source>
</evidence>
<dbReference type="PANTHER" id="PTHR24567:SF68">
    <property type="entry name" value="DNA-BINDING TRANSCRIPTIONAL DUAL REGULATOR CRP"/>
    <property type="match status" value="1"/>
</dbReference>
<protein>
    <submittedName>
        <fullName evidence="7">Crp/Fnr family transcriptional regulator</fullName>
    </submittedName>
</protein>
<gene>
    <name evidence="7" type="ORF">I2488_11510</name>
</gene>
<dbReference type="InterPro" id="IPR000595">
    <property type="entry name" value="cNMP-bd_dom"/>
</dbReference>
<dbReference type="InterPro" id="IPR012318">
    <property type="entry name" value="HTH_CRP"/>
</dbReference>
<proteinExistence type="predicted"/>
<evidence type="ECO:0000313" key="8">
    <source>
        <dbReference type="Proteomes" id="UP000600799"/>
    </source>
</evidence>
<evidence type="ECO:0000259" key="6">
    <source>
        <dbReference type="PROSITE" id="PS51063"/>
    </source>
</evidence>
<dbReference type="SUPFAM" id="SSF51206">
    <property type="entry name" value="cAMP-binding domain-like"/>
    <property type="match status" value="1"/>
</dbReference>
<dbReference type="EMBL" id="JADQDC010000007">
    <property type="protein sequence ID" value="MBF9151631.1"/>
    <property type="molecule type" value="Genomic_DNA"/>
</dbReference>
<accession>A0ABS0HHE0</accession>
<dbReference type="SUPFAM" id="SSF46785">
    <property type="entry name" value="Winged helix' DNA-binding domain"/>
    <property type="match status" value="1"/>
</dbReference>
<sequence>MGRDDAEAGFGSRPDGQIDRQGGGGHLVLNGGQPCLACPLADCEALHQPPPDLRHWIAAFRHGEMRFTRGEQVFGQGTRPAFLYTVLSGVLMRTRLLEDGRRQIINFMFPGDFVGLQAALDAEMSHAVEALTNATLCTFVREKFFDLVAQQPRLSFDLTWLAAHEEAALEEHLVSLGQRNARERMAALAVFLVQRGIDTGIAPAGVLTLTVTQGQIADMLGLSLVHTNRTLQALRRLGLVDWTLSTISIPDIDAAKAYAKIDGSNFSSRPYI</sequence>
<feature type="domain" description="Cyclic nucleotide-binding" evidence="5">
    <location>
        <begin position="67"/>
        <end position="148"/>
    </location>
</feature>
<dbReference type="SMART" id="SM00100">
    <property type="entry name" value="cNMP"/>
    <property type="match status" value="1"/>
</dbReference>
<name>A0ABS0HHE0_9SPHN</name>
<keyword evidence="2" id="KW-0238">DNA-binding</keyword>
<evidence type="ECO:0000313" key="7">
    <source>
        <dbReference type="EMBL" id="MBF9151631.1"/>
    </source>
</evidence>
<evidence type="ECO:0000256" key="2">
    <source>
        <dbReference type="ARBA" id="ARBA00023125"/>
    </source>
</evidence>
<keyword evidence="3" id="KW-0804">Transcription</keyword>
<organism evidence="7 8">
    <name type="scientific">Novosphingobium jiangmenense</name>
    <dbReference type="NCBI Taxonomy" id="2791981"/>
    <lineage>
        <taxon>Bacteria</taxon>
        <taxon>Pseudomonadati</taxon>
        <taxon>Pseudomonadota</taxon>
        <taxon>Alphaproteobacteria</taxon>
        <taxon>Sphingomonadales</taxon>
        <taxon>Sphingomonadaceae</taxon>
        <taxon>Novosphingobium</taxon>
    </lineage>
</organism>
<dbReference type="CDD" id="cd00038">
    <property type="entry name" value="CAP_ED"/>
    <property type="match status" value="1"/>
</dbReference>
<comment type="caution">
    <text evidence="7">The sequence shown here is derived from an EMBL/GenBank/DDBJ whole genome shotgun (WGS) entry which is preliminary data.</text>
</comment>
<dbReference type="SMART" id="SM00419">
    <property type="entry name" value="HTH_CRP"/>
    <property type="match status" value="1"/>
</dbReference>
<dbReference type="Pfam" id="PF13545">
    <property type="entry name" value="HTH_Crp_2"/>
    <property type="match status" value="1"/>
</dbReference>
<dbReference type="InterPro" id="IPR036390">
    <property type="entry name" value="WH_DNA-bd_sf"/>
</dbReference>
<evidence type="ECO:0000259" key="5">
    <source>
        <dbReference type="PROSITE" id="PS50042"/>
    </source>
</evidence>
<dbReference type="InterPro" id="IPR050397">
    <property type="entry name" value="Env_Response_Regulators"/>
</dbReference>
<dbReference type="RefSeq" id="WP_196275957.1">
    <property type="nucleotide sequence ID" value="NZ_JADQDC010000007.1"/>
</dbReference>
<dbReference type="PROSITE" id="PS50042">
    <property type="entry name" value="CNMP_BINDING_3"/>
    <property type="match status" value="1"/>
</dbReference>
<dbReference type="Proteomes" id="UP000600799">
    <property type="component" value="Unassembled WGS sequence"/>
</dbReference>
<dbReference type="PROSITE" id="PS51063">
    <property type="entry name" value="HTH_CRP_2"/>
    <property type="match status" value="1"/>
</dbReference>
<dbReference type="Gene3D" id="2.60.120.10">
    <property type="entry name" value="Jelly Rolls"/>
    <property type="match status" value="1"/>
</dbReference>
<dbReference type="Pfam" id="PF00027">
    <property type="entry name" value="cNMP_binding"/>
    <property type="match status" value="1"/>
</dbReference>